<sequence>MEHPDNFISWVKAAADPETFGSPFNPTSISGMPLFVDIREEDFYELSKVAVLADKYLEEERKKGVEVYLPFWPRPEFTQLMVGTVMKAVKRLMKHGPKSYSVEQLYQRDLAIFAMVLAMKNKVDLGTPLSDEVFTQLWLTGLGIGDNANAFQGFLIEAFLRQDIDLVNPHGATVITGNCIQKFAILYHAHLLKEILDNIQEPADEVPPKVYYSHRICTREEMRNLCSMERYSLARAASQEDKRDVKSLLQTVKQRWHELEEHTGKIADNWIDRVRAQWIHWNNVSPRIPEASLQEEIVRCCGPPQPAFRKYPRVPKKEHDWIAPELVDSKIEKLAARNIHIRPVYEYNKATDVYALGVLTHQVCGDFFTDMTMPEGNAYNKKYYALGAPKDTDPAGRNEILLKDLIQSATHHHAHMRTSAAQCFELMSDTMKINPMTCSLPTETPSQQRRERTNVYEDYLNAERVNMAFGLAYQTMRQLGHLQLE</sequence>
<name>A0ABD3I482_9MARC</name>
<evidence type="ECO:0000313" key="1">
    <source>
        <dbReference type="EMBL" id="KAL3697854.1"/>
    </source>
</evidence>
<dbReference type="SUPFAM" id="SSF56112">
    <property type="entry name" value="Protein kinase-like (PK-like)"/>
    <property type="match status" value="1"/>
</dbReference>
<dbReference type="EMBL" id="JBJQOH010000002">
    <property type="protein sequence ID" value="KAL3697854.1"/>
    <property type="molecule type" value="Genomic_DNA"/>
</dbReference>
<reference evidence="1 2" key="1">
    <citation type="submission" date="2024-09" db="EMBL/GenBank/DDBJ databases">
        <title>Chromosome-scale assembly of Riccia sorocarpa.</title>
        <authorList>
            <person name="Paukszto L."/>
        </authorList>
    </citation>
    <scope>NUCLEOTIDE SEQUENCE [LARGE SCALE GENOMIC DNA]</scope>
    <source>
        <strain evidence="1">LP-2024</strain>
        <tissue evidence="1">Aerial parts of the thallus</tissue>
    </source>
</reference>
<dbReference type="Gene3D" id="1.10.510.10">
    <property type="entry name" value="Transferase(Phosphotransferase) domain 1"/>
    <property type="match status" value="1"/>
</dbReference>
<proteinExistence type="predicted"/>
<gene>
    <name evidence="1" type="ORF">R1sor_011930</name>
</gene>
<organism evidence="1 2">
    <name type="scientific">Riccia sorocarpa</name>
    <dbReference type="NCBI Taxonomy" id="122646"/>
    <lineage>
        <taxon>Eukaryota</taxon>
        <taxon>Viridiplantae</taxon>
        <taxon>Streptophyta</taxon>
        <taxon>Embryophyta</taxon>
        <taxon>Marchantiophyta</taxon>
        <taxon>Marchantiopsida</taxon>
        <taxon>Marchantiidae</taxon>
        <taxon>Marchantiales</taxon>
        <taxon>Ricciaceae</taxon>
        <taxon>Riccia</taxon>
    </lineage>
</organism>
<dbReference type="AlphaFoldDB" id="A0ABD3I482"/>
<keyword evidence="2" id="KW-1185">Reference proteome</keyword>
<protein>
    <submittedName>
        <fullName evidence="1">Uncharacterized protein</fullName>
    </submittedName>
</protein>
<accession>A0ABD3I482</accession>
<evidence type="ECO:0000313" key="2">
    <source>
        <dbReference type="Proteomes" id="UP001633002"/>
    </source>
</evidence>
<comment type="caution">
    <text evidence="1">The sequence shown here is derived from an EMBL/GenBank/DDBJ whole genome shotgun (WGS) entry which is preliminary data.</text>
</comment>
<dbReference type="Proteomes" id="UP001633002">
    <property type="component" value="Unassembled WGS sequence"/>
</dbReference>
<dbReference type="InterPro" id="IPR011009">
    <property type="entry name" value="Kinase-like_dom_sf"/>
</dbReference>